<feature type="compositionally biased region" description="Basic residues" evidence="2">
    <location>
        <begin position="431"/>
        <end position="484"/>
    </location>
</feature>
<reference evidence="4" key="1">
    <citation type="submission" date="2022-07" db="EMBL/GenBank/DDBJ databases">
        <title>Phylogenomic reconstructions and comparative analyses of Kickxellomycotina fungi.</title>
        <authorList>
            <person name="Reynolds N.K."/>
            <person name="Stajich J.E."/>
            <person name="Barry K."/>
            <person name="Grigoriev I.V."/>
            <person name="Crous P."/>
            <person name="Smith M.E."/>
        </authorList>
    </citation>
    <scope>NUCLEOTIDE SEQUENCE</scope>
    <source>
        <strain evidence="4">NRRL 1566</strain>
    </source>
</reference>
<feature type="region of interest" description="Disordered" evidence="2">
    <location>
        <begin position="1"/>
        <end position="180"/>
    </location>
</feature>
<feature type="compositionally biased region" description="Low complexity" evidence="2">
    <location>
        <begin position="383"/>
        <end position="405"/>
    </location>
</feature>
<dbReference type="GO" id="GO:0003723">
    <property type="term" value="F:RNA binding"/>
    <property type="evidence" value="ECO:0007669"/>
    <property type="project" value="UniProtKB-UniRule"/>
</dbReference>
<evidence type="ECO:0000256" key="1">
    <source>
        <dbReference type="PROSITE-ProRule" id="PRU00117"/>
    </source>
</evidence>
<dbReference type="InterPro" id="IPR004087">
    <property type="entry name" value="KH_dom"/>
</dbReference>
<feature type="compositionally biased region" description="Basic residues" evidence="2">
    <location>
        <begin position="146"/>
        <end position="172"/>
    </location>
</feature>
<dbReference type="PANTHER" id="PTHR12618">
    <property type="entry name" value="PHD AND RING FINGER DOMAIN-CONTAINING PROTEIN 1"/>
    <property type="match status" value="1"/>
</dbReference>
<sequence length="595" mass="67639">MSEGPKRFSLSDYQSKRGHTKSAESTAAPNEQKSELEELHMLLGTGISPSTLDNGSDMPDVLRTPGASPDNRNSGDENEEGEEVEGSEREKNSRRRRGDKRSSKGSKSNRRRSRRSRRSPSARSRSRSRRRSRSRSRSMSSERDRSRSRHRRRRHRSPDARRRHRSRSRSNSRSRSPSSDKISIRCVFPYEDGGIIIGLRGAHLSKLRRTVPSVDWRISNETNDRQDRILVVKGTIKDIAKAFSELAEHFISQGMHIDYPPQTRGRGTKEVDVSRPFIPIRLLMPHKTCGAIIGQKSETLINTRVNCAARRVYVYRERIADSRERVVEVVGTPNSIAKVMEVLGEQVARTLSNDQMESDLYIPERDGLRKFLSKQGVPRSRVSLESLKSASADKASKSSSESLASPRKNSDRKRSRSVSRSLGSDRSRSRSRDRHRRSSRRHRRRSPSASRSRSRSRSASRSRRRRHSKRRSREKRHSSRRHRSRDSESSRSSSESRSRSRSRSYRSSKRRKARSAERGEFCDRGSGAKKTKYHGNSHLMSSDNENQVMDTESEFKNANGHIQGKDNGVVVDGTDWAGADAPAAVDTNAINGGSW</sequence>
<feature type="compositionally biased region" description="Basic and acidic residues" evidence="2">
    <location>
        <begin position="514"/>
        <end position="523"/>
    </location>
</feature>
<feature type="domain" description="K Homology" evidence="3">
    <location>
        <begin position="276"/>
        <end position="348"/>
    </location>
</feature>
<dbReference type="Proteomes" id="UP001139887">
    <property type="component" value="Unassembled WGS sequence"/>
</dbReference>
<dbReference type="PROSITE" id="PS50084">
    <property type="entry name" value="KH_TYPE_1"/>
    <property type="match status" value="2"/>
</dbReference>
<name>A0A9W8IJ92_9FUNG</name>
<comment type="caution">
    <text evidence="4">The sequence shown here is derived from an EMBL/GenBank/DDBJ whole genome shotgun (WGS) entry which is preliminary data.</text>
</comment>
<evidence type="ECO:0000256" key="2">
    <source>
        <dbReference type="SAM" id="MobiDB-lite"/>
    </source>
</evidence>
<dbReference type="SMART" id="SM00322">
    <property type="entry name" value="KH"/>
    <property type="match status" value="2"/>
</dbReference>
<proteinExistence type="predicted"/>
<dbReference type="EMBL" id="JANBUW010000002">
    <property type="protein sequence ID" value="KAJ2852608.1"/>
    <property type="molecule type" value="Genomic_DNA"/>
</dbReference>
<protein>
    <submittedName>
        <fullName evidence="4">RNA binding protein, heterogenous nuclear RNP-K like protein</fullName>
    </submittedName>
</protein>
<dbReference type="InterPro" id="IPR036612">
    <property type="entry name" value="KH_dom_type_1_sf"/>
</dbReference>
<keyword evidence="1" id="KW-0694">RNA-binding</keyword>
<dbReference type="PANTHER" id="PTHR12618:SF20">
    <property type="entry name" value="PHD AND RING FINGER DOMAIN-CONTAINING PROTEIN 1"/>
    <property type="match status" value="1"/>
</dbReference>
<organism evidence="4 5">
    <name type="scientific">Coemansia brasiliensis</name>
    <dbReference type="NCBI Taxonomy" id="2650707"/>
    <lineage>
        <taxon>Eukaryota</taxon>
        <taxon>Fungi</taxon>
        <taxon>Fungi incertae sedis</taxon>
        <taxon>Zoopagomycota</taxon>
        <taxon>Kickxellomycotina</taxon>
        <taxon>Kickxellomycetes</taxon>
        <taxon>Kickxellales</taxon>
        <taxon>Kickxellaceae</taxon>
        <taxon>Coemansia</taxon>
    </lineage>
</organism>
<evidence type="ECO:0000259" key="3">
    <source>
        <dbReference type="SMART" id="SM00322"/>
    </source>
</evidence>
<feature type="domain" description="K Homology" evidence="3">
    <location>
        <begin position="180"/>
        <end position="251"/>
    </location>
</feature>
<gene>
    <name evidence="4" type="primary">HEK2_1</name>
    <name evidence="4" type="ORF">IWW36_000237</name>
</gene>
<evidence type="ECO:0000313" key="5">
    <source>
        <dbReference type="Proteomes" id="UP001139887"/>
    </source>
</evidence>
<dbReference type="AlphaFoldDB" id="A0A9W8IJ92"/>
<evidence type="ECO:0000313" key="4">
    <source>
        <dbReference type="EMBL" id="KAJ2852608.1"/>
    </source>
</evidence>
<dbReference type="OrthoDB" id="441329at2759"/>
<keyword evidence="5" id="KW-1185">Reference proteome</keyword>
<dbReference type="InterPro" id="IPR047157">
    <property type="entry name" value="PHRF1/Atg35"/>
</dbReference>
<feature type="compositionally biased region" description="Acidic residues" evidence="2">
    <location>
        <begin position="76"/>
        <end position="85"/>
    </location>
</feature>
<accession>A0A9W8IJ92</accession>
<feature type="region of interest" description="Disordered" evidence="2">
    <location>
        <begin position="373"/>
        <end position="543"/>
    </location>
</feature>
<feature type="compositionally biased region" description="Basic residues" evidence="2">
    <location>
        <begin position="92"/>
        <end position="136"/>
    </location>
</feature>
<dbReference type="Gene3D" id="3.30.1370.10">
    <property type="entry name" value="K Homology domain, type 1"/>
    <property type="match status" value="2"/>
</dbReference>
<feature type="compositionally biased region" description="Basic residues" evidence="2">
    <location>
        <begin position="499"/>
        <end position="513"/>
    </location>
</feature>
<dbReference type="SUPFAM" id="SSF54791">
    <property type="entry name" value="Eukaryotic type KH-domain (KH-domain type I)"/>
    <property type="match status" value="2"/>
</dbReference>
<feature type="compositionally biased region" description="Basic and acidic residues" evidence="2">
    <location>
        <begin position="485"/>
        <end position="498"/>
    </location>
</feature>